<keyword evidence="2" id="KW-1185">Reference proteome</keyword>
<dbReference type="AlphaFoldDB" id="A0A4Y2EH16"/>
<dbReference type="InterPro" id="IPR036397">
    <property type="entry name" value="RNaseH_sf"/>
</dbReference>
<evidence type="ECO:0000313" key="2">
    <source>
        <dbReference type="Proteomes" id="UP000499080"/>
    </source>
</evidence>
<reference evidence="1 2" key="1">
    <citation type="journal article" date="2019" name="Sci. Rep.">
        <title>Orb-weaving spider Araneus ventricosus genome elucidates the spidroin gene catalogue.</title>
        <authorList>
            <person name="Kono N."/>
            <person name="Nakamura H."/>
            <person name="Ohtoshi R."/>
            <person name="Moran D.A.P."/>
            <person name="Shinohara A."/>
            <person name="Yoshida Y."/>
            <person name="Fujiwara M."/>
            <person name="Mori M."/>
            <person name="Tomita M."/>
            <person name="Arakawa K."/>
        </authorList>
    </citation>
    <scope>NUCLEOTIDE SEQUENCE [LARGE SCALE GENOMIC DNA]</scope>
</reference>
<comment type="caution">
    <text evidence="1">The sequence shown here is derived from an EMBL/GenBank/DDBJ whole genome shotgun (WGS) entry which is preliminary data.</text>
</comment>
<gene>
    <name evidence="1" type="ORF">AVEN_176602_1</name>
</gene>
<evidence type="ECO:0008006" key="3">
    <source>
        <dbReference type="Google" id="ProtNLM"/>
    </source>
</evidence>
<dbReference type="Gene3D" id="3.30.420.10">
    <property type="entry name" value="Ribonuclease H-like superfamily/Ribonuclease H"/>
    <property type="match status" value="1"/>
</dbReference>
<proteinExistence type="predicted"/>
<accession>A0A4Y2EH16</accession>
<organism evidence="1 2">
    <name type="scientific">Araneus ventricosus</name>
    <name type="common">Orbweaver spider</name>
    <name type="synonym">Epeira ventricosa</name>
    <dbReference type="NCBI Taxonomy" id="182803"/>
    <lineage>
        <taxon>Eukaryota</taxon>
        <taxon>Metazoa</taxon>
        <taxon>Ecdysozoa</taxon>
        <taxon>Arthropoda</taxon>
        <taxon>Chelicerata</taxon>
        <taxon>Arachnida</taxon>
        <taxon>Araneae</taxon>
        <taxon>Araneomorphae</taxon>
        <taxon>Entelegynae</taxon>
        <taxon>Araneoidea</taxon>
        <taxon>Araneidae</taxon>
        <taxon>Araneus</taxon>
    </lineage>
</organism>
<protein>
    <recommendedName>
        <fullName evidence="3">Tc1-like transposase DDE domain-containing protein</fullName>
    </recommendedName>
</protein>
<dbReference type="Proteomes" id="UP000499080">
    <property type="component" value="Unassembled WGS sequence"/>
</dbReference>
<name>A0A4Y2EH16_ARAVE</name>
<sequence length="124" mass="14367">MSATKEKQRGVGVCWSYPVPFLCSNRGRPKRSDLLFSGVILLHDNAWPYKATRILKKLTKFEWAVFEHQPYNPDLSHLWSAEKGIERSPFSLGRQRHGHYSKLISISAKKLLRTRYSPLGELVR</sequence>
<dbReference type="EMBL" id="BGPR01000603">
    <property type="protein sequence ID" value="GBM28111.1"/>
    <property type="molecule type" value="Genomic_DNA"/>
</dbReference>
<evidence type="ECO:0000313" key="1">
    <source>
        <dbReference type="EMBL" id="GBM28111.1"/>
    </source>
</evidence>
<dbReference type="GO" id="GO:0003676">
    <property type="term" value="F:nucleic acid binding"/>
    <property type="evidence" value="ECO:0007669"/>
    <property type="project" value="InterPro"/>
</dbReference>